<dbReference type="InterPro" id="IPR027359">
    <property type="entry name" value="Volt_channel_dom_sf"/>
</dbReference>
<feature type="domain" description="J" evidence="8">
    <location>
        <begin position="460"/>
        <end position="522"/>
    </location>
</feature>
<dbReference type="EMBL" id="CAJNJA010060287">
    <property type="protein sequence ID" value="CAE7870325.1"/>
    <property type="molecule type" value="Genomic_DNA"/>
</dbReference>
<keyword evidence="4 7" id="KW-1133">Transmembrane helix</keyword>
<feature type="transmembrane region" description="Helical" evidence="7">
    <location>
        <begin position="282"/>
        <end position="304"/>
    </location>
</feature>
<name>A0A813AJF6_9DINO</name>
<dbReference type="CDD" id="cd06257">
    <property type="entry name" value="DnaJ"/>
    <property type="match status" value="1"/>
</dbReference>
<dbReference type="InterPro" id="IPR005821">
    <property type="entry name" value="Ion_trans_dom"/>
</dbReference>
<feature type="non-terminal residue" evidence="10">
    <location>
        <position position="622"/>
    </location>
</feature>
<evidence type="ECO:0000313" key="11">
    <source>
        <dbReference type="Proteomes" id="UP000601435"/>
    </source>
</evidence>
<evidence type="ECO:0000256" key="5">
    <source>
        <dbReference type="ARBA" id="ARBA00023136"/>
    </source>
</evidence>
<keyword evidence="2 7" id="KW-0812">Transmembrane</keyword>
<dbReference type="SUPFAM" id="SSF81324">
    <property type="entry name" value="Voltage-gated potassium channels"/>
    <property type="match status" value="1"/>
</dbReference>
<evidence type="ECO:0000259" key="8">
    <source>
        <dbReference type="PROSITE" id="PS50076"/>
    </source>
</evidence>
<keyword evidence="3" id="KW-0106">Calcium</keyword>
<feature type="region of interest" description="Disordered" evidence="6">
    <location>
        <begin position="554"/>
        <end position="578"/>
    </location>
</feature>
<dbReference type="InterPro" id="IPR018247">
    <property type="entry name" value="EF_Hand_1_Ca_BS"/>
</dbReference>
<proteinExistence type="predicted"/>
<dbReference type="Pfam" id="PF00226">
    <property type="entry name" value="DnaJ"/>
    <property type="match status" value="1"/>
</dbReference>
<evidence type="ECO:0000256" key="6">
    <source>
        <dbReference type="SAM" id="MobiDB-lite"/>
    </source>
</evidence>
<dbReference type="PROSITE" id="PS50076">
    <property type="entry name" value="DNAJ_2"/>
    <property type="match status" value="1"/>
</dbReference>
<dbReference type="Gene3D" id="1.10.287.110">
    <property type="entry name" value="DnaJ domain"/>
    <property type="match status" value="1"/>
</dbReference>
<keyword evidence="11" id="KW-1185">Reference proteome</keyword>
<dbReference type="Gene3D" id="1.10.238.10">
    <property type="entry name" value="EF-hand"/>
    <property type="match status" value="1"/>
</dbReference>
<feature type="region of interest" description="Disordered" evidence="6">
    <location>
        <begin position="511"/>
        <end position="540"/>
    </location>
</feature>
<reference evidence="10" key="1">
    <citation type="submission" date="2021-02" db="EMBL/GenBank/DDBJ databases">
        <authorList>
            <person name="Dougan E. K."/>
            <person name="Rhodes N."/>
            <person name="Thang M."/>
            <person name="Chan C."/>
        </authorList>
    </citation>
    <scope>NUCLEOTIDE SEQUENCE</scope>
</reference>
<dbReference type="InterPro" id="IPR050817">
    <property type="entry name" value="DjlA_DnaK_co-chaperone"/>
</dbReference>
<dbReference type="SUPFAM" id="SSF47473">
    <property type="entry name" value="EF-hand"/>
    <property type="match status" value="1"/>
</dbReference>
<dbReference type="Proteomes" id="UP000601435">
    <property type="component" value="Unassembled WGS sequence"/>
</dbReference>
<feature type="compositionally biased region" description="Polar residues" evidence="6">
    <location>
        <begin position="568"/>
        <end position="578"/>
    </location>
</feature>
<dbReference type="PANTHER" id="PTHR24074">
    <property type="entry name" value="CO-CHAPERONE PROTEIN DJLA"/>
    <property type="match status" value="1"/>
</dbReference>
<dbReference type="InterPro" id="IPR011992">
    <property type="entry name" value="EF-hand-dom_pair"/>
</dbReference>
<dbReference type="GO" id="GO:0016020">
    <property type="term" value="C:membrane"/>
    <property type="evidence" value="ECO:0007669"/>
    <property type="project" value="UniProtKB-SubCell"/>
</dbReference>
<evidence type="ECO:0000256" key="4">
    <source>
        <dbReference type="ARBA" id="ARBA00022989"/>
    </source>
</evidence>
<evidence type="ECO:0000313" key="10">
    <source>
        <dbReference type="EMBL" id="CAE7870325.1"/>
    </source>
</evidence>
<dbReference type="InterPro" id="IPR002048">
    <property type="entry name" value="EF_hand_dom"/>
</dbReference>
<dbReference type="SMART" id="SM00271">
    <property type="entry name" value="DnaJ"/>
    <property type="match status" value="1"/>
</dbReference>
<dbReference type="PRINTS" id="PR00625">
    <property type="entry name" value="JDOMAIN"/>
</dbReference>
<dbReference type="GO" id="GO:0005216">
    <property type="term" value="F:monoatomic ion channel activity"/>
    <property type="evidence" value="ECO:0007669"/>
    <property type="project" value="InterPro"/>
</dbReference>
<dbReference type="Pfam" id="PF00520">
    <property type="entry name" value="Ion_trans"/>
    <property type="match status" value="1"/>
</dbReference>
<dbReference type="GO" id="GO:0005509">
    <property type="term" value="F:calcium ion binding"/>
    <property type="evidence" value="ECO:0007669"/>
    <property type="project" value="InterPro"/>
</dbReference>
<dbReference type="OrthoDB" id="426937at2759"/>
<feature type="transmembrane region" description="Helical" evidence="7">
    <location>
        <begin position="189"/>
        <end position="205"/>
    </location>
</feature>
<evidence type="ECO:0000259" key="9">
    <source>
        <dbReference type="PROSITE" id="PS50222"/>
    </source>
</evidence>
<gene>
    <name evidence="10" type="primary">dnaJ</name>
    <name evidence="10" type="ORF">SNEC2469_LOCUS28097</name>
</gene>
<evidence type="ECO:0000256" key="1">
    <source>
        <dbReference type="ARBA" id="ARBA00004141"/>
    </source>
</evidence>
<evidence type="ECO:0000256" key="7">
    <source>
        <dbReference type="SAM" id="Phobius"/>
    </source>
</evidence>
<protein>
    <submittedName>
        <fullName evidence="10">DnaJ protein</fullName>
    </submittedName>
</protein>
<evidence type="ECO:0000256" key="2">
    <source>
        <dbReference type="ARBA" id="ARBA00022692"/>
    </source>
</evidence>
<feature type="domain" description="EF-hand" evidence="9">
    <location>
        <begin position="328"/>
        <end position="363"/>
    </location>
</feature>
<dbReference type="InterPro" id="IPR001623">
    <property type="entry name" value="DnaJ_domain"/>
</dbReference>
<dbReference type="Gene3D" id="1.20.120.350">
    <property type="entry name" value="Voltage-gated potassium channels. Chain C"/>
    <property type="match status" value="1"/>
</dbReference>
<dbReference type="PROSITE" id="PS00018">
    <property type="entry name" value="EF_HAND_1"/>
    <property type="match status" value="1"/>
</dbReference>
<dbReference type="AlphaFoldDB" id="A0A813AJF6"/>
<dbReference type="PROSITE" id="PS50222">
    <property type="entry name" value="EF_HAND_2"/>
    <property type="match status" value="1"/>
</dbReference>
<accession>A0A813AJF6</accession>
<feature type="transmembrane region" description="Helical" evidence="7">
    <location>
        <begin position="217"/>
        <end position="238"/>
    </location>
</feature>
<comment type="subcellular location">
    <subcellularLocation>
        <location evidence="1">Membrane</location>
        <topology evidence="1">Multi-pass membrane protein</topology>
    </subcellularLocation>
</comment>
<organism evidence="10 11">
    <name type="scientific">Symbiodinium necroappetens</name>
    <dbReference type="NCBI Taxonomy" id="1628268"/>
    <lineage>
        <taxon>Eukaryota</taxon>
        <taxon>Sar</taxon>
        <taxon>Alveolata</taxon>
        <taxon>Dinophyceae</taxon>
        <taxon>Suessiales</taxon>
        <taxon>Symbiodiniaceae</taxon>
        <taxon>Symbiodinium</taxon>
    </lineage>
</organism>
<evidence type="ECO:0000256" key="3">
    <source>
        <dbReference type="ARBA" id="ARBA00022837"/>
    </source>
</evidence>
<feature type="transmembrane region" description="Helical" evidence="7">
    <location>
        <begin position="149"/>
        <end position="169"/>
    </location>
</feature>
<sequence>MACLQEDAIPSPSSSCDVADVTIAVPQAVRGRYQFDQSNRTASFGMMADSYEMQEMVKEFSTGGSRRESVAGAKIGLKKYVEEEDVKETMVSKTVRLFTGPDINKEVPDVDDSLLSKARRVATDFAGWWDSLKEPERVGSTHRALESRWFRVTSAMVIVINAIVVTWLTDWSLQNTGRNMPPGFEVVDLAFLLFYAAEIGMKFYVHRGYYFANENAAWNIFDLILVIFSSFDVAANWPSSSDDEAPPNNLGYMLSLYMAVTGGNDWSVYYEATLAMGSFYPVVFLSYTFFFIFALFNILTGVFVERAVAAALPDREELIAQERKKILKQVEDLRALFKALDSDRSGKISKAEFLADMEDDRIVSYMHTLGLDMHDAEHFFDLLANDRNQQEVDIDTFIEHCMSMKGTATAMDLHKQMVQAETDVFKLERKNMRASAFAIAVVMYPENKTDRHSHDHESHCPYAILGVAQNASTEDIKRAFKERAKITHPDVVKGRDKHFREMVDAYRVLRDPRKRAEQPGHVAKQRGEPDLSDGWPRGEGQGLSEAARAKLYNYPVGGAGPRSRSQHRYSGQGTAGMQGSSTLQEVAPMFFFALLGCLFAYKHYQANDESKLRPELYSMRAP</sequence>
<feature type="transmembrane region" description="Helical" evidence="7">
    <location>
        <begin position="250"/>
        <end position="270"/>
    </location>
</feature>
<comment type="caution">
    <text evidence="10">The sequence shown here is derived from an EMBL/GenBank/DDBJ whole genome shotgun (WGS) entry which is preliminary data.</text>
</comment>
<dbReference type="InterPro" id="IPR036869">
    <property type="entry name" value="J_dom_sf"/>
</dbReference>
<keyword evidence="5 7" id="KW-0472">Membrane</keyword>
<dbReference type="SUPFAM" id="SSF46565">
    <property type="entry name" value="Chaperone J-domain"/>
    <property type="match status" value="1"/>
</dbReference>